<feature type="domain" description="KaiB" evidence="1">
    <location>
        <begin position="8"/>
        <end position="84"/>
    </location>
</feature>
<dbReference type="InterPro" id="IPR011649">
    <property type="entry name" value="KaiB_domain"/>
</dbReference>
<dbReference type="CDD" id="cd02978">
    <property type="entry name" value="KaiB_like"/>
    <property type="match status" value="1"/>
</dbReference>
<dbReference type="InterPro" id="IPR039022">
    <property type="entry name" value="KaiB-like"/>
</dbReference>
<reference evidence="2 3" key="1">
    <citation type="journal article" date="1997" name="J. Bacteriol.">
        <title>Complete genome sequence of Methanobacterium thermoautotrophicum deltaH: functional analysis and comparative genomics.</title>
        <authorList>
            <person name="Smith D.R."/>
            <person name="Doucette-Stamm L.A."/>
            <person name="Deloughery C."/>
            <person name="Lee H.-M."/>
            <person name="Dubois J."/>
            <person name="Aldredge T."/>
            <person name="Bashirzadeh R."/>
            <person name="Blakely D."/>
            <person name="Cook R."/>
            <person name="Gilbert K."/>
            <person name="Harrison D."/>
            <person name="Hoang L."/>
            <person name="Keagle P."/>
            <person name="Lumm W."/>
            <person name="Pothier B."/>
            <person name="Qiu D."/>
            <person name="Spadafora R."/>
            <person name="Vicare R."/>
            <person name="Wang Y."/>
            <person name="Wierzbowski J."/>
            <person name="Gibson R."/>
            <person name="Jiwani N."/>
            <person name="Caruso A."/>
            <person name="Bush D."/>
            <person name="Safer H."/>
            <person name="Patwell D."/>
            <person name="Prabhakar S."/>
            <person name="McDougall S."/>
            <person name="Shimer G."/>
            <person name="Goyal A."/>
            <person name="Pietrovski S."/>
            <person name="Church G.M."/>
            <person name="Daniels C.J."/>
            <person name="Mao J.-i."/>
            <person name="Rice P."/>
            <person name="Nolling J."/>
            <person name="Reeve J.N."/>
        </authorList>
    </citation>
    <scope>NUCLEOTIDE SEQUENCE [LARGE SCALE GENOMIC DNA]</scope>
    <source>
        <strain evidence="3">ATCC 29096 / DSM 1053 / JCM 10044 / NBRC 100330 / Delta H</strain>
    </source>
</reference>
<dbReference type="InterPro" id="IPR036249">
    <property type="entry name" value="Thioredoxin-like_sf"/>
</dbReference>
<dbReference type="EMBL" id="AE000666">
    <property type="protein sequence ID" value="AAB85584.1"/>
    <property type="molecule type" value="Genomic_DNA"/>
</dbReference>
<dbReference type="KEGG" id="mth:MTH_1095"/>
<dbReference type="InParanoid" id="O27167"/>
<dbReference type="Pfam" id="PF07689">
    <property type="entry name" value="KaiB"/>
    <property type="match status" value="1"/>
</dbReference>
<dbReference type="SMART" id="SM01248">
    <property type="entry name" value="KaiB"/>
    <property type="match status" value="1"/>
</dbReference>
<dbReference type="PaxDb" id="187420-MTH_1095"/>
<evidence type="ECO:0000313" key="2">
    <source>
        <dbReference type="EMBL" id="AAB85584.1"/>
    </source>
</evidence>
<name>O27167_METTH</name>
<dbReference type="PIR" id="E69012">
    <property type="entry name" value="E69012"/>
</dbReference>
<dbReference type="HOGENOM" id="CLU_144073_2_0_2"/>
<dbReference type="SUPFAM" id="SSF52833">
    <property type="entry name" value="Thioredoxin-like"/>
    <property type="match status" value="1"/>
</dbReference>
<sequence>MLSDDKAALYVTGDSLSERALENLMDVIDDRVELEVVNVLEKPWLARERGIIAIPTLERLNPGPERRVIGDLSDADALRRFLGI</sequence>
<gene>
    <name evidence="2" type="ordered locus">MTH_1095</name>
</gene>
<protein>
    <submittedName>
        <fullName evidence="2">Conserved protein</fullName>
    </submittedName>
</protein>
<evidence type="ECO:0000259" key="1">
    <source>
        <dbReference type="SMART" id="SM01248"/>
    </source>
</evidence>
<dbReference type="RefSeq" id="WP_010876719.1">
    <property type="nucleotide sequence ID" value="NC_000916.1"/>
</dbReference>
<dbReference type="GO" id="GO:0048511">
    <property type="term" value="P:rhythmic process"/>
    <property type="evidence" value="ECO:0007669"/>
    <property type="project" value="InterPro"/>
</dbReference>
<dbReference type="GeneID" id="1471503"/>
<proteinExistence type="predicted"/>
<organism evidence="2 3">
    <name type="scientific">Methanothermobacter thermautotrophicus (strain ATCC 29096 / DSM 1053 / JCM 10044 / NBRC 100330 / Delta H)</name>
    <name type="common">Methanobacterium thermoautotrophicum</name>
    <dbReference type="NCBI Taxonomy" id="187420"/>
    <lineage>
        <taxon>Archaea</taxon>
        <taxon>Methanobacteriati</taxon>
        <taxon>Methanobacteriota</taxon>
        <taxon>Methanomada group</taxon>
        <taxon>Methanobacteria</taxon>
        <taxon>Methanobacteriales</taxon>
        <taxon>Methanobacteriaceae</taxon>
        <taxon>Methanothermobacter</taxon>
    </lineage>
</organism>
<dbReference type="STRING" id="187420.MTH_1095"/>
<keyword evidence="3" id="KW-1185">Reference proteome</keyword>
<dbReference type="EnsemblBacteria" id="AAB85584">
    <property type="protein sequence ID" value="AAB85584"/>
    <property type="gene ID" value="MTH_1095"/>
</dbReference>
<dbReference type="PANTHER" id="PTHR41709">
    <property type="entry name" value="KAIB-LIKE PROTEIN 1"/>
    <property type="match status" value="1"/>
</dbReference>
<dbReference type="AlphaFoldDB" id="O27167"/>
<dbReference type="Proteomes" id="UP000005223">
    <property type="component" value="Chromosome"/>
</dbReference>
<dbReference type="Gene3D" id="3.40.30.10">
    <property type="entry name" value="Glutaredoxin"/>
    <property type="match status" value="1"/>
</dbReference>
<dbReference type="PANTHER" id="PTHR41709:SF2">
    <property type="entry name" value="CIRCADIAN CLOCK PROTEIN KAIB2"/>
    <property type="match status" value="1"/>
</dbReference>
<evidence type="ECO:0000313" key="3">
    <source>
        <dbReference type="Proteomes" id="UP000005223"/>
    </source>
</evidence>
<accession>O27167</accession>